<dbReference type="EMBL" id="MEHA01000002">
    <property type="protein sequence ID" value="ODR55055.1"/>
    <property type="molecule type" value="Genomic_DNA"/>
</dbReference>
<proteinExistence type="predicted"/>
<dbReference type="AlphaFoldDB" id="A0A1E3UN65"/>
<evidence type="ECO:0000313" key="4">
    <source>
        <dbReference type="Proteomes" id="UP000094869"/>
    </source>
</evidence>
<evidence type="ECO:0000313" key="1">
    <source>
        <dbReference type="EMBL" id="ODR45715.1"/>
    </source>
</evidence>
<accession>A0A1E3UN65</accession>
<protein>
    <submittedName>
        <fullName evidence="2">Uncharacterized protein</fullName>
    </submittedName>
</protein>
<dbReference type="EMBL" id="MEHD01000051">
    <property type="protein sequence ID" value="ODR45715.1"/>
    <property type="molecule type" value="Genomic_DNA"/>
</dbReference>
<comment type="caution">
    <text evidence="2">The sequence shown here is derived from an EMBL/GenBank/DDBJ whole genome shotgun (WGS) entry which is preliminary data.</text>
</comment>
<reference evidence="1 4" key="1">
    <citation type="submission" date="2016-08" db="EMBL/GenBank/DDBJ databases">
        <title>Characterization of Isolates of Eisenbergiella tayi Derived from Blood Cultures, Using Whole Genome Sequencing.</title>
        <authorList>
            <person name="Bernier A.-M."/>
            <person name="Burdz T."/>
            <person name="Wiebe D."/>
            <person name="Bernard K."/>
        </authorList>
    </citation>
    <scope>NUCLEOTIDE SEQUENCE [LARGE SCALE GENOMIC DNA]</scope>
    <source>
        <strain evidence="1 4">NML120146</strain>
    </source>
</reference>
<sequence length="80" mass="8564">MRYGRSFFAPGCGLPAGFFSVCMVSAAADDMRLRYLCRGGCTQAVSGSFFVARKDYGVNSSAQRLHQKDTAAGGRTEGLE</sequence>
<organism evidence="2 3">
    <name type="scientific">Eisenbergiella tayi</name>
    <dbReference type="NCBI Taxonomy" id="1432052"/>
    <lineage>
        <taxon>Bacteria</taxon>
        <taxon>Bacillati</taxon>
        <taxon>Bacillota</taxon>
        <taxon>Clostridia</taxon>
        <taxon>Lachnospirales</taxon>
        <taxon>Lachnospiraceae</taxon>
        <taxon>Eisenbergiella</taxon>
    </lineage>
</organism>
<name>A0A1E3UN65_9FIRM</name>
<evidence type="ECO:0000313" key="2">
    <source>
        <dbReference type="EMBL" id="ODR55055.1"/>
    </source>
</evidence>
<gene>
    <name evidence="2" type="ORF">BEI59_03790</name>
    <name evidence="1" type="ORF">BEI63_28450</name>
</gene>
<dbReference type="Proteomes" id="UP000094271">
    <property type="component" value="Unassembled WGS sequence"/>
</dbReference>
<dbReference type="Proteomes" id="UP000094869">
    <property type="component" value="Unassembled WGS sequence"/>
</dbReference>
<evidence type="ECO:0000313" key="3">
    <source>
        <dbReference type="Proteomes" id="UP000094271"/>
    </source>
</evidence>
<keyword evidence="4" id="KW-1185">Reference proteome</keyword>
<reference evidence="2 3" key="2">
    <citation type="submission" date="2016-08" db="EMBL/GenBank/DDBJ databases">
        <authorList>
            <person name="Seilhamer J.J."/>
        </authorList>
    </citation>
    <scope>NUCLEOTIDE SEQUENCE [LARGE SCALE GENOMIC DNA]</scope>
    <source>
        <strain evidence="2 3">NML150140-1</strain>
    </source>
</reference>